<gene>
    <name evidence="1" type="ORF">McpAg1_08750</name>
</gene>
<protein>
    <submittedName>
        <fullName evidence="1">Uncharacterized protein</fullName>
    </submittedName>
</protein>
<evidence type="ECO:0000313" key="1">
    <source>
        <dbReference type="EMBL" id="MDV0441667.1"/>
    </source>
</evidence>
<reference evidence="1" key="1">
    <citation type="submission" date="2023-06" db="EMBL/GenBank/DDBJ databases">
        <title>Genome sequence of Methancorpusculaceae sp. Ag1.</title>
        <authorList>
            <person name="Protasov E."/>
            <person name="Platt K."/>
            <person name="Poehlein A."/>
            <person name="Daniel R."/>
            <person name="Brune A."/>
        </authorList>
    </citation>
    <scope>NUCLEOTIDE SEQUENCE</scope>
    <source>
        <strain evidence="1">Ag1</strain>
    </source>
</reference>
<name>A0AAE4MAP5_9EURY</name>
<dbReference type="EMBL" id="JAWDKA010000004">
    <property type="protein sequence ID" value="MDV0441667.1"/>
    <property type="molecule type" value="Genomic_DNA"/>
</dbReference>
<keyword evidence="2" id="KW-1185">Reference proteome</keyword>
<dbReference type="Proteomes" id="UP001273136">
    <property type="component" value="Unassembled WGS sequence"/>
</dbReference>
<dbReference type="RefSeq" id="WP_338094071.1">
    <property type="nucleotide sequence ID" value="NZ_JAWDKA010000004.1"/>
</dbReference>
<sequence length="141" mass="15838">MKTLHLPPRFVCRRTSKYLSPEKTYRLPDGRIMYISYHSNPIAKTARPYIAADCIGESGHCAYIPPLPMQILQKYPILNPKNIRTVTAAQLELAGLLKIPRSGNIVNSADRLAELIDWLAIMYRLEETVASGQKDGETALL</sequence>
<organism evidence="1 2">
    <name type="scientific">Methanorbis furvi</name>
    <dbReference type="NCBI Taxonomy" id="3028299"/>
    <lineage>
        <taxon>Archaea</taxon>
        <taxon>Methanobacteriati</taxon>
        <taxon>Methanobacteriota</taxon>
        <taxon>Stenosarchaea group</taxon>
        <taxon>Methanomicrobia</taxon>
        <taxon>Methanomicrobiales</taxon>
        <taxon>Methanocorpusculaceae</taxon>
        <taxon>Methanorbis</taxon>
    </lineage>
</organism>
<comment type="caution">
    <text evidence="1">The sequence shown here is derived from an EMBL/GenBank/DDBJ whole genome shotgun (WGS) entry which is preliminary data.</text>
</comment>
<evidence type="ECO:0000313" key="2">
    <source>
        <dbReference type="Proteomes" id="UP001273136"/>
    </source>
</evidence>
<dbReference type="AlphaFoldDB" id="A0AAE4MAP5"/>
<accession>A0AAE4MAP5</accession>
<proteinExistence type="predicted"/>